<feature type="region of interest" description="Disordered" evidence="1">
    <location>
        <begin position="92"/>
        <end position="155"/>
    </location>
</feature>
<protein>
    <submittedName>
        <fullName evidence="2">Uncharacterized protein</fullName>
    </submittedName>
</protein>
<reference evidence="2" key="1">
    <citation type="journal article" date="2022" name="bioRxiv">
        <title>Sequencing and chromosome-scale assembly of the giantPleurodeles waltlgenome.</title>
        <authorList>
            <person name="Brown T."/>
            <person name="Elewa A."/>
            <person name="Iarovenko S."/>
            <person name="Subramanian E."/>
            <person name="Araus A.J."/>
            <person name="Petzold A."/>
            <person name="Susuki M."/>
            <person name="Suzuki K.-i.T."/>
            <person name="Hayashi T."/>
            <person name="Toyoda A."/>
            <person name="Oliveira C."/>
            <person name="Osipova E."/>
            <person name="Leigh N.D."/>
            <person name="Simon A."/>
            <person name="Yun M.H."/>
        </authorList>
    </citation>
    <scope>NUCLEOTIDE SEQUENCE</scope>
    <source>
        <strain evidence="2">20211129_DDA</strain>
        <tissue evidence="2">Liver</tissue>
    </source>
</reference>
<dbReference type="AlphaFoldDB" id="A0AAV7NFN1"/>
<name>A0AAV7NFN1_PLEWA</name>
<feature type="compositionally biased region" description="Basic and acidic residues" evidence="1">
    <location>
        <begin position="143"/>
        <end position="155"/>
    </location>
</feature>
<keyword evidence="3" id="KW-1185">Reference proteome</keyword>
<gene>
    <name evidence="2" type="ORF">NDU88_002189</name>
</gene>
<comment type="caution">
    <text evidence="2">The sequence shown here is derived from an EMBL/GenBank/DDBJ whole genome shotgun (WGS) entry which is preliminary data.</text>
</comment>
<dbReference type="Proteomes" id="UP001066276">
    <property type="component" value="Chromosome 8"/>
</dbReference>
<organism evidence="2 3">
    <name type="scientific">Pleurodeles waltl</name>
    <name type="common">Iberian ribbed newt</name>
    <dbReference type="NCBI Taxonomy" id="8319"/>
    <lineage>
        <taxon>Eukaryota</taxon>
        <taxon>Metazoa</taxon>
        <taxon>Chordata</taxon>
        <taxon>Craniata</taxon>
        <taxon>Vertebrata</taxon>
        <taxon>Euteleostomi</taxon>
        <taxon>Amphibia</taxon>
        <taxon>Batrachia</taxon>
        <taxon>Caudata</taxon>
        <taxon>Salamandroidea</taxon>
        <taxon>Salamandridae</taxon>
        <taxon>Pleurodelinae</taxon>
        <taxon>Pleurodeles</taxon>
    </lineage>
</organism>
<feature type="compositionally biased region" description="Polar residues" evidence="1">
    <location>
        <begin position="104"/>
        <end position="122"/>
    </location>
</feature>
<accession>A0AAV7NFN1</accession>
<proteinExistence type="predicted"/>
<sequence length="155" mass="16451">MPCSSKYASCLLFVGVEAKEPQETREARLQKDLCVTVTNVGMKESMKSADAHLQKDLYVLVINVGMKEPMESGRPVSRKVYGKDTGVGTDKCARGKTFSPMGAKNNTQGVDGTGEPVQSSLGHTARPRIGALFRSPGGGTRGCGDKVMKAGKIGE</sequence>
<dbReference type="EMBL" id="JANPWB010000012">
    <property type="protein sequence ID" value="KAJ1113949.1"/>
    <property type="molecule type" value="Genomic_DNA"/>
</dbReference>
<evidence type="ECO:0000256" key="1">
    <source>
        <dbReference type="SAM" id="MobiDB-lite"/>
    </source>
</evidence>
<evidence type="ECO:0000313" key="3">
    <source>
        <dbReference type="Proteomes" id="UP001066276"/>
    </source>
</evidence>
<evidence type="ECO:0000313" key="2">
    <source>
        <dbReference type="EMBL" id="KAJ1113949.1"/>
    </source>
</evidence>